<proteinExistence type="inferred from homology"/>
<feature type="compositionally biased region" description="Acidic residues" evidence="10">
    <location>
        <begin position="82"/>
        <end position="95"/>
    </location>
</feature>
<feature type="domain" description="SAM-dependent MTase RsmB/NOP-type" evidence="11">
    <location>
        <begin position="338"/>
        <end position="625"/>
    </location>
</feature>
<dbReference type="OrthoDB" id="427002at2759"/>
<reference evidence="12" key="1">
    <citation type="submission" date="2021-12" db="EMBL/GenBank/DDBJ databases">
        <authorList>
            <person name="King R."/>
        </authorList>
    </citation>
    <scope>NUCLEOTIDE SEQUENCE</scope>
</reference>
<evidence type="ECO:0000256" key="6">
    <source>
        <dbReference type="ARBA" id="ARBA00022691"/>
    </source>
</evidence>
<feature type="active site" description="Nucleophile" evidence="9">
    <location>
        <position position="555"/>
    </location>
</feature>
<feature type="compositionally biased region" description="Acidic residues" evidence="10">
    <location>
        <begin position="184"/>
        <end position="197"/>
    </location>
</feature>
<dbReference type="PRINTS" id="PR02008">
    <property type="entry name" value="RCMTFAMILY"/>
</dbReference>
<keyword evidence="3" id="KW-0690">Ribosome biogenesis</keyword>
<dbReference type="Gene3D" id="3.40.50.150">
    <property type="entry name" value="Vaccinia Virus protein VP39"/>
    <property type="match status" value="1"/>
</dbReference>
<dbReference type="PROSITE" id="PS51686">
    <property type="entry name" value="SAM_MT_RSMB_NOP"/>
    <property type="match status" value="1"/>
</dbReference>
<dbReference type="NCBIfam" id="TIGR00446">
    <property type="entry name" value="nop2p"/>
    <property type="match status" value="1"/>
</dbReference>
<dbReference type="InterPro" id="IPR029063">
    <property type="entry name" value="SAM-dependent_MTases_sf"/>
</dbReference>
<feature type="compositionally biased region" description="Basic residues" evidence="10">
    <location>
        <begin position="708"/>
        <end position="722"/>
    </location>
</feature>
<feature type="compositionally biased region" description="Polar residues" evidence="10">
    <location>
        <begin position="812"/>
        <end position="838"/>
    </location>
</feature>
<dbReference type="InterPro" id="IPR023267">
    <property type="entry name" value="RCMT"/>
</dbReference>
<organism evidence="12 13">
    <name type="scientific">Chrysodeixis includens</name>
    <name type="common">Soybean looper</name>
    <name type="synonym">Pseudoplusia includens</name>
    <dbReference type="NCBI Taxonomy" id="689277"/>
    <lineage>
        <taxon>Eukaryota</taxon>
        <taxon>Metazoa</taxon>
        <taxon>Ecdysozoa</taxon>
        <taxon>Arthropoda</taxon>
        <taxon>Hexapoda</taxon>
        <taxon>Insecta</taxon>
        <taxon>Pterygota</taxon>
        <taxon>Neoptera</taxon>
        <taxon>Endopterygota</taxon>
        <taxon>Lepidoptera</taxon>
        <taxon>Glossata</taxon>
        <taxon>Ditrysia</taxon>
        <taxon>Noctuoidea</taxon>
        <taxon>Noctuidae</taxon>
        <taxon>Plusiinae</taxon>
        <taxon>Chrysodeixis</taxon>
    </lineage>
</organism>
<dbReference type="GO" id="GO:0003723">
    <property type="term" value="F:RNA binding"/>
    <property type="evidence" value="ECO:0007669"/>
    <property type="project" value="UniProtKB-UniRule"/>
</dbReference>
<feature type="binding site" evidence="9">
    <location>
        <position position="481"/>
    </location>
    <ligand>
        <name>S-adenosyl-L-methionine</name>
        <dbReference type="ChEBI" id="CHEBI:59789"/>
    </ligand>
</feature>
<dbReference type="PROSITE" id="PS01153">
    <property type="entry name" value="NOL1_NOP2_SUN"/>
    <property type="match status" value="1"/>
</dbReference>
<feature type="compositionally biased region" description="Basic and acidic residues" evidence="10">
    <location>
        <begin position="23"/>
        <end position="43"/>
    </location>
</feature>
<evidence type="ECO:0000313" key="12">
    <source>
        <dbReference type="EMBL" id="CAH0604785.1"/>
    </source>
</evidence>
<evidence type="ECO:0000256" key="10">
    <source>
        <dbReference type="SAM" id="MobiDB-lite"/>
    </source>
</evidence>
<feature type="compositionally biased region" description="Basic and acidic residues" evidence="10">
    <location>
        <begin position="863"/>
        <end position="884"/>
    </location>
</feature>
<dbReference type="AlphaFoldDB" id="A0A9P0C0B0"/>
<dbReference type="PANTHER" id="PTHR22807">
    <property type="entry name" value="NOP2 YEAST -RELATED NOL1/NOP2/FMU SUN DOMAIN-CONTAINING"/>
    <property type="match status" value="1"/>
</dbReference>
<evidence type="ECO:0000256" key="5">
    <source>
        <dbReference type="ARBA" id="ARBA00022679"/>
    </source>
</evidence>
<dbReference type="Gene3D" id="3.30.70.1170">
    <property type="entry name" value="Sun protein, domain 3"/>
    <property type="match status" value="1"/>
</dbReference>
<evidence type="ECO:0000256" key="7">
    <source>
        <dbReference type="ARBA" id="ARBA00022884"/>
    </source>
</evidence>
<evidence type="ECO:0000256" key="9">
    <source>
        <dbReference type="PROSITE-ProRule" id="PRU01023"/>
    </source>
</evidence>
<dbReference type="GO" id="GO:0009383">
    <property type="term" value="F:rRNA (cytosine-C5-)-methyltransferase activity"/>
    <property type="evidence" value="ECO:0007669"/>
    <property type="project" value="TreeGrafter"/>
</dbReference>
<feature type="compositionally biased region" description="Basic residues" evidence="10">
    <location>
        <begin position="839"/>
        <end position="850"/>
    </location>
</feature>
<feature type="compositionally biased region" description="Acidic residues" evidence="10">
    <location>
        <begin position="208"/>
        <end position="226"/>
    </location>
</feature>
<dbReference type="GO" id="GO:0000470">
    <property type="term" value="P:maturation of LSU-rRNA"/>
    <property type="evidence" value="ECO:0007669"/>
    <property type="project" value="TreeGrafter"/>
</dbReference>
<evidence type="ECO:0000256" key="8">
    <source>
        <dbReference type="ARBA" id="ARBA00023242"/>
    </source>
</evidence>
<feature type="binding site" evidence="9">
    <location>
        <position position="454"/>
    </location>
    <ligand>
        <name>S-adenosyl-L-methionine</name>
        <dbReference type="ChEBI" id="CHEBI:59789"/>
    </ligand>
</feature>
<dbReference type="Pfam" id="PF01189">
    <property type="entry name" value="Methyltr_RsmB-F"/>
    <property type="match status" value="1"/>
</dbReference>
<evidence type="ECO:0000313" key="13">
    <source>
        <dbReference type="Proteomes" id="UP001154114"/>
    </source>
</evidence>
<evidence type="ECO:0000259" key="11">
    <source>
        <dbReference type="PROSITE" id="PS51686"/>
    </source>
</evidence>
<dbReference type="PANTHER" id="PTHR22807:SF30">
    <property type="entry name" value="28S RRNA (CYTOSINE(4447)-C(5))-METHYLTRANSFERASE-RELATED"/>
    <property type="match status" value="1"/>
</dbReference>
<keyword evidence="13" id="KW-1185">Reference proteome</keyword>
<comment type="similarity">
    <text evidence="2 9">Belongs to the class I-like SAM-binding methyltransferase superfamily. RsmB/NOP family.</text>
</comment>
<dbReference type="GO" id="GO:0005730">
    <property type="term" value="C:nucleolus"/>
    <property type="evidence" value="ECO:0007669"/>
    <property type="project" value="UniProtKB-SubCell"/>
</dbReference>
<keyword evidence="7 9" id="KW-0694">RNA-binding</keyword>
<accession>A0A9P0C0B0</accession>
<evidence type="ECO:0000256" key="4">
    <source>
        <dbReference type="ARBA" id="ARBA00022603"/>
    </source>
</evidence>
<keyword evidence="8" id="KW-0539">Nucleus</keyword>
<feature type="binding site" evidence="9">
    <location>
        <begin position="430"/>
        <end position="436"/>
    </location>
    <ligand>
        <name>S-adenosyl-L-methionine</name>
        <dbReference type="ChEBI" id="CHEBI:59789"/>
    </ligand>
</feature>
<feature type="compositionally biased region" description="Polar residues" evidence="10">
    <location>
        <begin position="725"/>
        <end position="739"/>
    </location>
</feature>
<feature type="compositionally biased region" description="Basic residues" evidence="10">
    <location>
        <begin position="44"/>
        <end position="58"/>
    </location>
</feature>
<feature type="compositionally biased region" description="Basic residues" evidence="10">
    <location>
        <begin position="67"/>
        <end position="76"/>
    </location>
</feature>
<dbReference type="InterPro" id="IPR023273">
    <property type="entry name" value="RCMT_NOP2"/>
</dbReference>
<evidence type="ECO:0000256" key="3">
    <source>
        <dbReference type="ARBA" id="ARBA00022517"/>
    </source>
</evidence>
<feature type="compositionally biased region" description="Acidic residues" evidence="10">
    <location>
        <begin position="123"/>
        <end position="152"/>
    </location>
</feature>
<dbReference type="Proteomes" id="UP001154114">
    <property type="component" value="Chromosome 5"/>
</dbReference>
<dbReference type="SUPFAM" id="SSF53335">
    <property type="entry name" value="S-adenosyl-L-methionine-dependent methyltransferases"/>
    <property type="match status" value="1"/>
</dbReference>
<feature type="compositionally biased region" description="Basic residues" evidence="10">
    <location>
        <begin position="109"/>
        <end position="118"/>
    </location>
</feature>
<feature type="compositionally biased region" description="Basic and acidic residues" evidence="10">
    <location>
        <begin position="770"/>
        <end position="787"/>
    </location>
</feature>
<keyword evidence="4 9" id="KW-0489">Methyltransferase</keyword>
<keyword evidence="5 9" id="KW-0808">Transferase</keyword>
<dbReference type="FunFam" id="3.30.70.1170:FF:000001">
    <property type="entry name" value="Ribosomal RNA methyltransferase Nop2"/>
    <property type="match status" value="1"/>
</dbReference>
<feature type="compositionally biased region" description="Basic and acidic residues" evidence="10">
    <location>
        <begin position="1"/>
        <end position="11"/>
    </location>
</feature>
<sequence>MGRKAKFDETKKVKKGPGRKARKQPDPVFKKELLVDETTTEKKLTHRQKQRAAKRSKKKAEIVEKRKALKQAKKNVAKQTEVEVDNAENDSDEEIAQGFTDDNKEWLKLKQKGSKKQKKPAEDDSDSDQVEDDEDASEIEEDSEAEEESEVEENVKNKKADKKKAGGEKYKVGTLDDLFKDSDAENGDATSDDDDEGSSNKLEYHSDSDDDDKGSDDDEDDDDDMLPIEKANIKLKKKQKEDKKLSEEEMQLNIAKQDVFAFPSEHELQNPTSLQDVLQRIKDVIHVLGNFSNLKEEGRSRCEYTDLLLQDLCTYYSYNEFLMEILMQIFPVQELIEFLEASEIARPVTIRTNSLKTRRRELAQALINRGVNLDPVGKWSKVGLVVYSSTVPIGATPEYLAGHYILQGASSFLPVMALAPQENERILDMCAAPGGKASHIAAIMKNTGVLFANDANKERTKAIVGNFHRLGVANSVLCNHDGREFPNVMKGFDRVLLDAPCTGTGVIAKDPSVKTTKDQKDIQRCFNIQRQLLLAAIDCCSAKSSTGGYIVYSTCSILPEENEWVVNYALKRRNVKLVPTGLDFGTEGFVKYRHHRFHPSLKHTRRFYPHTHNMDGFFVAKLKKFSNVIPEPFKDEDDEEVDAKQNGDDHPEEEKSETENTKPAPVKRSAPTNAAQPQKKKIKPNAQASPANDAQDASKVQPTENKGKNQKKNKNQKNKKNKQNVVNSTEAKVNNTENASGEKTEPANKPQNENIKKKNKKNKQNVVNSTEEKVNNTDNASGEKTEPANKPQNENIKKKNKKNKGKPNTANVLPSAQNDSTSVTLQNKTEVAQTNQSPNKKKKKNKKNKGKNQAPDPQSKPINKNENKITEKIEVAAATKLKDKLNKKKKQIGQINTNKDKNPPKGQAGKKFNKKNKA</sequence>
<feature type="region of interest" description="Disordered" evidence="10">
    <location>
        <begin position="631"/>
        <end position="918"/>
    </location>
</feature>
<dbReference type="PRINTS" id="PR02012">
    <property type="entry name" value="RCMTNOP2"/>
</dbReference>
<evidence type="ECO:0000256" key="1">
    <source>
        <dbReference type="ARBA" id="ARBA00004604"/>
    </source>
</evidence>
<dbReference type="InterPro" id="IPR049560">
    <property type="entry name" value="MeTrfase_RsmB-F_NOP2_cat"/>
</dbReference>
<dbReference type="GO" id="GO:0070475">
    <property type="term" value="P:rRNA base methylation"/>
    <property type="evidence" value="ECO:0007669"/>
    <property type="project" value="TreeGrafter"/>
</dbReference>
<evidence type="ECO:0000256" key="2">
    <source>
        <dbReference type="ARBA" id="ARBA00007494"/>
    </source>
</evidence>
<feature type="compositionally biased region" description="Basic and acidic residues" evidence="10">
    <location>
        <begin position="153"/>
        <end position="171"/>
    </location>
</feature>
<dbReference type="InterPro" id="IPR001678">
    <property type="entry name" value="MeTrfase_RsmB-F_NOP2_dom"/>
</dbReference>
<dbReference type="EMBL" id="LR824008">
    <property type="protein sequence ID" value="CAH0604785.1"/>
    <property type="molecule type" value="Genomic_DNA"/>
</dbReference>
<feature type="binding site" evidence="9">
    <location>
        <position position="498"/>
    </location>
    <ligand>
        <name>S-adenosyl-L-methionine</name>
        <dbReference type="ChEBI" id="CHEBI:59789"/>
    </ligand>
</feature>
<feature type="region of interest" description="Disordered" evidence="10">
    <location>
        <begin position="1"/>
        <end position="242"/>
    </location>
</feature>
<keyword evidence="6 9" id="KW-0949">S-adenosyl-L-methionine</keyword>
<comment type="subcellular location">
    <subcellularLocation>
        <location evidence="1">Nucleus</location>
        <location evidence="1">Nucleolus</location>
    </subcellularLocation>
</comment>
<dbReference type="InterPro" id="IPR018314">
    <property type="entry name" value="RsmB/NOL1/NOP2-like_CS"/>
</dbReference>
<dbReference type="InterPro" id="IPR011023">
    <property type="entry name" value="Nop2p"/>
</dbReference>
<protein>
    <recommendedName>
        <fullName evidence="11">SAM-dependent MTase RsmB/NOP-type domain-containing protein</fullName>
    </recommendedName>
</protein>
<feature type="compositionally biased region" description="Basic and acidic residues" evidence="10">
    <location>
        <begin position="642"/>
        <end position="660"/>
    </location>
</feature>
<gene>
    <name evidence="12" type="ORF">CINC_LOCUS11155</name>
</gene>
<feature type="compositionally biased region" description="Basic residues" evidence="10">
    <location>
        <begin position="12"/>
        <end position="22"/>
    </location>
</feature>
<name>A0A9P0C0B0_CHRIL</name>